<evidence type="ECO:0000256" key="5">
    <source>
        <dbReference type="ARBA" id="ARBA00048200"/>
    </source>
</evidence>
<dbReference type="eggNOG" id="COG1091">
    <property type="taxonomic scope" value="Bacteria"/>
</dbReference>
<keyword evidence="6" id="KW-0560">Oxidoreductase</keyword>
<evidence type="ECO:0000313" key="8">
    <source>
        <dbReference type="EMBL" id="ACM19028.1"/>
    </source>
</evidence>
<comment type="similarity">
    <text evidence="2 6">Belongs to the dTDP-4-dehydrorhamnose reductase family.</text>
</comment>
<dbReference type="CDD" id="cd05254">
    <property type="entry name" value="dTDP_HR_like_SDR_e"/>
    <property type="match status" value="1"/>
</dbReference>
<evidence type="ECO:0000256" key="3">
    <source>
        <dbReference type="ARBA" id="ARBA00012929"/>
    </source>
</evidence>
<dbReference type="OrthoDB" id="9803892at2"/>
<sequence>MTEIRTIAIFGSSGKVGSALSTAFAKGRYTLVPITRATCDVRDHDQVRRRLQQIKPELVINAAAFNGVDACEKDPHQALLVNTLFPRLLAELSASQGFLLVHISSDAVFSGTGRETYAESSAASPINLYGFTKYGADCFITAIAHRYYIARISVQFGITTGSPQFVEKMLERMQRSTEPLRISNDIVASPSYSQDVATAIRGLVEEKRPFGLYHLVNEGEASLWELIQELDRIMGLKAAVKPVSHEVFPSLGLKNRHTPLRSEKVPPLRPWREALRAYCTELQPEKGRIHG</sequence>
<dbReference type="Gene3D" id="3.90.25.10">
    <property type="entry name" value="UDP-galactose 4-epimerase, domain 1"/>
    <property type="match status" value="1"/>
</dbReference>
<feature type="domain" description="RmlD-like substrate binding" evidence="7">
    <location>
        <begin position="6"/>
        <end position="282"/>
    </location>
</feature>
<dbReference type="InterPro" id="IPR005913">
    <property type="entry name" value="dTDP_dehydrorham_reduct"/>
</dbReference>
<dbReference type="KEGG" id="geo:Geob_0663"/>
<dbReference type="HOGENOM" id="CLU_045518_1_2_7"/>
<keyword evidence="9" id="KW-1185">Reference proteome</keyword>
<reference evidence="8 9" key="1">
    <citation type="submission" date="2009-01" db="EMBL/GenBank/DDBJ databases">
        <title>Complete sequence of Geobacter sp. FRC-32.</title>
        <authorList>
            <consortium name="US DOE Joint Genome Institute"/>
            <person name="Lucas S."/>
            <person name="Copeland A."/>
            <person name="Lapidus A."/>
            <person name="Glavina del Rio T."/>
            <person name="Dalin E."/>
            <person name="Tice H."/>
            <person name="Bruce D."/>
            <person name="Goodwin L."/>
            <person name="Pitluck S."/>
            <person name="Saunders E."/>
            <person name="Brettin T."/>
            <person name="Detter J.C."/>
            <person name="Han C."/>
            <person name="Larimer F."/>
            <person name="Land M."/>
            <person name="Hauser L."/>
            <person name="Kyrpides N."/>
            <person name="Ovchinnikova G."/>
            <person name="Kostka J."/>
            <person name="Richardson P."/>
        </authorList>
    </citation>
    <scope>NUCLEOTIDE SEQUENCE [LARGE SCALE GENOMIC DNA]</scope>
    <source>
        <strain evidence="9">DSM 22248 / JCM 15807 / FRC-32</strain>
    </source>
</reference>
<evidence type="ECO:0000256" key="4">
    <source>
        <dbReference type="ARBA" id="ARBA00017099"/>
    </source>
</evidence>
<proteinExistence type="inferred from homology"/>
<comment type="function">
    <text evidence="6">Catalyzes the reduction of dTDP-6-deoxy-L-lyxo-4-hexulose to yield dTDP-L-rhamnose.</text>
</comment>
<gene>
    <name evidence="8" type="ordered locus">Geob_0663</name>
</gene>
<dbReference type="GO" id="GO:0019305">
    <property type="term" value="P:dTDP-rhamnose biosynthetic process"/>
    <property type="evidence" value="ECO:0007669"/>
    <property type="project" value="UniProtKB-UniPathway"/>
</dbReference>
<evidence type="ECO:0000256" key="6">
    <source>
        <dbReference type="RuleBase" id="RU364082"/>
    </source>
</evidence>
<dbReference type="InterPro" id="IPR029903">
    <property type="entry name" value="RmlD-like-bd"/>
</dbReference>
<name>B9M0J1_GEODF</name>
<evidence type="ECO:0000256" key="1">
    <source>
        <dbReference type="ARBA" id="ARBA00004781"/>
    </source>
</evidence>
<dbReference type="Gene3D" id="3.40.50.720">
    <property type="entry name" value="NAD(P)-binding Rossmann-like Domain"/>
    <property type="match status" value="1"/>
</dbReference>
<dbReference type="SUPFAM" id="SSF51735">
    <property type="entry name" value="NAD(P)-binding Rossmann-fold domains"/>
    <property type="match status" value="1"/>
</dbReference>
<dbReference type="PANTHER" id="PTHR10491:SF4">
    <property type="entry name" value="METHIONINE ADENOSYLTRANSFERASE 2 SUBUNIT BETA"/>
    <property type="match status" value="1"/>
</dbReference>
<dbReference type="Proteomes" id="UP000007721">
    <property type="component" value="Chromosome"/>
</dbReference>
<dbReference type="RefSeq" id="WP_012645757.1">
    <property type="nucleotide sequence ID" value="NC_011979.1"/>
</dbReference>
<comment type="pathway">
    <text evidence="1 6">Carbohydrate biosynthesis; dTDP-L-rhamnose biosynthesis.</text>
</comment>
<dbReference type="AlphaFoldDB" id="B9M0J1"/>
<evidence type="ECO:0000259" key="7">
    <source>
        <dbReference type="Pfam" id="PF04321"/>
    </source>
</evidence>
<protein>
    <recommendedName>
        <fullName evidence="4 6">dTDP-4-dehydrorhamnose reductase</fullName>
        <ecNumber evidence="3 6">1.1.1.133</ecNumber>
    </recommendedName>
</protein>
<dbReference type="EC" id="1.1.1.133" evidence="3 6"/>
<keyword evidence="6" id="KW-0521">NADP</keyword>
<dbReference type="EMBL" id="CP001390">
    <property type="protein sequence ID" value="ACM19028.1"/>
    <property type="molecule type" value="Genomic_DNA"/>
</dbReference>
<evidence type="ECO:0000256" key="2">
    <source>
        <dbReference type="ARBA" id="ARBA00010944"/>
    </source>
</evidence>
<dbReference type="InterPro" id="IPR036291">
    <property type="entry name" value="NAD(P)-bd_dom_sf"/>
</dbReference>
<dbReference type="STRING" id="316067.Geob_0663"/>
<dbReference type="UniPathway" id="UPA00124"/>
<dbReference type="PANTHER" id="PTHR10491">
    <property type="entry name" value="DTDP-4-DEHYDRORHAMNOSE REDUCTASE"/>
    <property type="match status" value="1"/>
</dbReference>
<evidence type="ECO:0000313" key="9">
    <source>
        <dbReference type="Proteomes" id="UP000007721"/>
    </source>
</evidence>
<organism evidence="8 9">
    <name type="scientific">Geotalea daltonii (strain DSM 22248 / JCM 15807 / FRC-32)</name>
    <name type="common">Geobacter daltonii</name>
    <dbReference type="NCBI Taxonomy" id="316067"/>
    <lineage>
        <taxon>Bacteria</taxon>
        <taxon>Pseudomonadati</taxon>
        <taxon>Thermodesulfobacteriota</taxon>
        <taxon>Desulfuromonadia</taxon>
        <taxon>Geobacterales</taxon>
        <taxon>Geobacteraceae</taxon>
        <taxon>Geotalea</taxon>
    </lineage>
</organism>
<dbReference type="GO" id="GO:0008831">
    <property type="term" value="F:dTDP-4-dehydrorhamnose reductase activity"/>
    <property type="evidence" value="ECO:0007669"/>
    <property type="project" value="UniProtKB-EC"/>
</dbReference>
<dbReference type="Pfam" id="PF04321">
    <property type="entry name" value="RmlD_sub_bind"/>
    <property type="match status" value="1"/>
</dbReference>
<accession>B9M0J1</accession>
<comment type="catalytic activity">
    <reaction evidence="5">
        <text>dTDP-beta-L-rhamnose + NADP(+) = dTDP-4-dehydro-beta-L-rhamnose + NADPH + H(+)</text>
        <dbReference type="Rhea" id="RHEA:21796"/>
        <dbReference type="ChEBI" id="CHEBI:15378"/>
        <dbReference type="ChEBI" id="CHEBI:57510"/>
        <dbReference type="ChEBI" id="CHEBI:57783"/>
        <dbReference type="ChEBI" id="CHEBI:58349"/>
        <dbReference type="ChEBI" id="CHEBI:62830"/>
        <dbReference type="EC" id="1.1.1.133"/>
    </reaction>
</comment>